<reference evidence="1" key="1">
    <citation type="submission" date="2021-02" db="EMBL/GenBank/DDBJ databases">
        <authorList>
            <person name="Nowell W R."/>
        </authorList>
    </citation>
    <scope>NUCLEOTIDE SEQUENCE</scope>
</reference>
<evidence type="ECO:0000313" key="1">
    <source>
        <dbReference type="EMBL" id="CAF1682150.1"/>
    </source>
</evidence>
<keyword evidence="2" id="KW-1185">Reference proteome</keyword>
<sequence>MAYLFVIKEQIQGKSARFTKKIFKIIPRNESHVKKWCRFEGASTYKYAHDVVKTSKSTTKGVSSTTNSTEIDKGQYVANMEANTNATENSVKQIQDCLIKLRSSTEEMRKLLTGTHKA</sequence>
<organism evidence="1 2">
    <name type="scientific">Adineta ricciae</name>
    <name type="common">Rotifer</name>
    <dbReference type="NCBI Taxonomy" id="249248"/>
    <lineage>
        <taxon>Eukaryota</taxon>
        <taxon>Metazoa</taxon>
        <taxon>Spiralia</taxon>
        <taxon>Gnathifera</taxon>
        <taxon>Rotifera</taxon>
        <taxon>Eurotatoria</taxon>
        <taxon>Bdelloidea</taxon>
        <taxon>Adinetida</taxon>
        <taxon>Adinetidae</taxon>
        <taxon>Adineta</taxon>
    </lineage>
</organism>
<dbReference type="AlphaFoldDB" id="A0A816H244"/>
<dbReference type="EMBL" id="CAJNOR010015405">
    <property type="protein sequence ID" value="CAF1682150.1"/>
    <property type="molecule type" value="Genomic_DNA"/>
</dbReference>
<evidence type="ECO:0000313" key="2">
    <source>
        <dbReference type="Proteomes" id="UP000663828"/>
    </source>
</evidence>
<gene>
    <name evidence="1" type="ORF">XAT740_LOCUS60834</name>
</gene>
<dbReference type="Proteomes" id="UP000663828">
    <property type="component" value="Unassembled WGS sequence"/>
</dbReference>
<comment type="caution">
    <text evidence="1">The sequence shown here is derived from an EMBL/GenBank/DDBJ whole genome shotgun (WGS) entry which is preliminary data.</text>
</comment>
<protein>
    <submittedName>
        <fullName evidence="1">Uncharacterized protein</fullName>
    </submittedName>
</protein>
<accession>A0A816H244</accession>
<proteinExistence type="predicted"/>
<name>A0A816H244_ADIRI</name>